<evidence type="ECO:0000256" key="8">
    <source>
        <dbReference type="ARBA" id="ARBA00023134"/>
    </source>
</evidence>
<evidence type="ECO:0000259" key="13">
    <source>
        <dbReference type="Pfam" id="PF03919"/>
    </source>
</evidence>
<keyword evidence="15" id="KW-1185">Reference proteome</keyword>
<feature type="region of interest" description="Disordered" evidence="11">
    <location>
        <begin position="818"/>
        <end position="900"/>
    </location>
</feature>
<keyword evidence="7" id="KW-0506">mRNA capping</keyword>
<keyword evidence="3" id="KW-0507">mRNA processing</keyword>
<evidence type="ECO:0000313" key="14">
    <source>
        <dbReference type="EMBL" id="GAA5814725.1"/>
    </source>
</evidence>
<evidence type="ECO:0000313" key="15">
    <source>
        <dbReference type="Proteomes" id="UP001473302"/>
    </source>
</evidence>
<evidence type="ECO:0000256" key="6">
    <source>
        <dbReference type="ARBA" id="ARBA00022741"/>
    </source>
</evidence>
<feature type="compositionally biased region" description="Basic and acidic residues" evidence="11">
    <location>
        <begin position="513"/>
        <end position="543"/>
    </location>
</feature>
<evidence type="ECO:0000259" key="12">
    <source>
        <dbReference type="Pfam" id="PF01331"/>
    </source>
</evidence>
<gene>
    <name evidence="14" type="ORF">MFLAVUS_008226</name>
</gene>
<feature type="domain" description="mRNA capping enzyme C-terminal" evidence="13">
    <location>
        <begin position="237"/>
        <end position="361"/>
    </location>
</feature>
<feature type="compositionally biased region" description="Low complexity" evidence="11">
    <location>
        <begin position="818"/>
        <end position="830"/>
    </location>
</feature>
<dbReference type="EC" id="2.7.7.50" evidence="2"/>
<name>A0ABP9Z6H3_9FUNG</name>
<evidence type="ECO:0000256" key="1">
    <source>
        <dbReference type="ARBA" id="ARBA00004123"/>
    </source>
</evidence>
<feature type="compositionally biased region" description="Low complexity" evidence="11">
    <location>
        <begin position="668"/>
        <end position="677"/>
    </location>
</feature>
<comment type="caution">
    <text evidence="14">The sequence shown here is derived from an EMBL/GenBank/DDBJ whole genome shotgun (WGS) entry which is preliminary data.</text>
</comment>
<dbReference type="SUPFAM" id="SSF56091">
    <property type="entry name" value="DNA ligase/mRNA capping enzyme, catalytic domain"/>
    <property type="match status" value="1"/>
</dbReference>
<evidence type="ECO:0000256" key="4">
    <source>
        <dbReference type="ARBA" id="ARBA00022679"/>
    </source>
</evidence>
<reference evidence="14 15" key="1">
    <citation type="submission" date="2024-04" db="EMBL/GenBank/DDBJ databases">
        <title>genome sequences of Mucor flavus KT1a and Helicostylum pulchrum KT1b strains isolated from the surface of a dry-aged beef.</title>
        <authorList>
            <person name="Toyotome T."/>
            <person name="Hosono M."/>
            <person name="Torimaru M."/>
            <person name="Fukuda K."/>
            <person name="Mikami N."/>
        </authorList>
    </citation>
    <scope>NUCLEOTIDE SEQUENCE [LARGE SCALE GENOMIC DNA]</scope>
    <source>
        <strain evidence="14 15">KT1a</strain>
    </source>
</reference>
<accession>A0ABP9Z6H3</accession>
<dbReference type="PANTHER" id="PTHR10367">
    <property type="entry name" value="MRNA-CAPPING ENZYME"/>
    <property type="match status" value="1"/>
</dbReference>
<evidence type="ECO:0000256" key="7">
    <source>
        <dbReference type="ARBA" id="ARBA00023042"/>
    </source>
</evidence>
<dbReference type="Proteomes" id="UP001473302">
    <property type="component" value="Unassembled WGS sequence"/>
</dbReference>
<evidence type="ECO:0000256" key="9">
    <source>
        <dbReference type="ARBA" id="ARBA00023242"/>
    </source>
</evidence>
<dbReference type="InterPro" id="IPR012340">
    <property type="entry name" value="NA-bd_OB-fold"/>
</dbReference>
<evidence type="ECO:0000256" key="3">
    <source>
        <dbReference type="ARBA" id="ARBA00022664"/>
    </source>
</evidence>
<dbReference type="InterPro" id="IPR051029">
    <property type="entry name" value="mRNA_Capping_Enz/RNA_Phosphat"/>
</dbReference>
<proteinExistence type="predicted"/>
<feature type="region of interest" description="Disordered" evidence="11">
    <location>
        <begin position="378"/>
        <end position="430"/>
    </location>
</feature>
<sequence length="900" mass="102881">MPNTDSLLPESIGKRVDPTYSKTLQNRLQELLHCQADCFPGSQPVSFESKHLEDIQREDYFVCEKSDGVRYLLFFLHSSKGPASFLYDRNKYWYYVPNLLFPVRGREHEYLKDTLMDGELVLDIDQHKKTWRYLIFDLMVVNGSTIIQRSFSSRLGMLQQDVIQPFNARMRTQTDPSSLLPFTIELKKMERSYGLHLVFDQIPKLKHKSDGIIWTPVKYPYTSGSCEKLLKWKPPELNTVDFRIAARWSKEHKPIYSVEVLSNGVTYKFYDHFQPEPALATKWKSQLPDGRIAEFSSHTVKIRYDPDCEVTIIEQGYAPTVRKGGWRFVRFRDDKSTANDEMVVKKIMNSIQDGVTKDQLLLYMDRVRAAWKAREKGLPMPPLHTAKPSLSLSTQLSPTSSALNTPTSANTMLQSPSSSTSATGYFREDQSRNNSISEDIFIKRKFSVSSITPVKEDETKRLQPVEEEIVKLEPVKEEAKRLEPVKEENATRLELVKEEKTKRLEPVKEEKTKRLEPVKEEVKGLAPPVKEETKRSEPIKEEPAPPPPPPPPPPTATTDVAATNITPTTIPVNNNNTQPNTSSNPVPKVDSPPLPIRRRKISSIDINDTKKYHHDPDSPPSNEKKQKRAASSLPQPPLDNPSSRPSNRRSKSIPQLPKESNSKKFKHTAATAATSSSIHSLLTTSVEPATRAYNFSAILQKDPATQLHQQRQVAKQQQQMALQQQAIHQQHVLQQQTIQQHHALQPLPQQLLPQRKLSQQSLPQQQQLPQKSLPQQQLPQQQLPQHHQQQPVQFINFHAEGRQNAAANNNHVMIIRSESQSQSSPTAAAAWKASHGQPFPYNDNAYQSPYQEHYQPYPQTYRRNEQQVAQDYTPPPPPQQQQQQSKRKNSQKAKLDFILN</sequence>
<feature type="compositionally biased region" description="Basic and acidic residues" evidence="11">
    <location>
        <begin position="607"/>
        <end position="617"/>
    </location>
</feature>
<organism evidence="14 15">
    <name type="scientific">Mucor flavus</name>
    <dbReference type="NCBI Taxonomy" id="439312"/>
    <lineage>
        <taxon>Eukaryota</taxon>
        <taxon>Fungi</taxon>
        <taxon>Fungi incertae sedis</taxon>
        <taxon>Mucoromycota</taxon>
        <taxon>Mucoromycotina</taxon>
        <taxon>Mucoromycetes</taxon>
        <taxon>Mucorales</taxon>
        <taxon>Mucorineae</taxon>
        <taxon>Mucoraceae</taxon>
        <taxon>Mucor</taxon>
    </lineage>
</organism>
<dbReference type="InterPro" id="IPR013846">
    <property type="entry name" value="mRNA_cap_enzyme_C"/>
</dbReference>
<keyword evidence="9" id="KW-0539">Nucleus</keyword>
<evidence type="ECO:0000256" key="10">
    <source>
        <dbReference type="ARBA" id="ARBA00044624"/>
    </source>
</evidence>
<feature type="domain" description="mRNA capping enzyme adenylation" evidence="12">
    <location>
        <begin position="43"/>
        <end position="233"/>
    </location>
</feature>
<keyword evidence="5" id="KW-0548">Nucleotidyltransferase</keyword>
<protein>
    <recommendedName>
        <fullName evidence="2">mRNA guanylyltransferase</fullName>
        <ecNumber evidence="2">2.7.7.50</ecNumber>
    </recommendedName>
</protein>
<feature type="region of interest" description="Disordered" evidence="11">
    <location>
        <begin position="756"/>
        <end position="790"/>
    </location>
</feature>
<comment type="catalytic activity">
    <reaction evidence="10">
        <text>a 5'-end diphospho-ribonucleoside in mRNA + GTP + H(+) = a 5'-end (5'-triphosphoguanosine)-ribonucleoside in mRNA + diphosphate</text>
        <dbReference type="Rhea" id="RHEA:67012"/>
        <dbReference type="Rhea" id="RHEA-COMP:17165"/>
        <dbReference type="Rhea" id="RHEA-COMP:17166"/>
        <dbReference type="ChEBI" id="CHEBI:15378"/>
        <dbReference type="ChEBI" id="CHEBI:33019"/>
        <dbReference type="ChEBI" id="CHEBI:37565"/>
        <dbReference type="ChEBI" id="CHEBI:167616"/>
        <dbReference type="ChEBI" id="CHEBI:167617"/>
        <dbReference type="EC" id="2.7.7.50"/>
    </reaction>
    <physiologicalReaction direction="left-to-right" evidence="10">
        <dbReference type="Rhea" id="RHEA:67013"/>
    </physiologicalReaction>
</comment>
<keyword evidence="4" id="KW-0808">Transferase</keyword>
<dbReference type="SUPFAM" id="SSF50249">
    <property type="entry name" value="Nucleic acid-binding proteins"/>
    <property type="match status" value="1"/>
</dbReference>
<keyword evidence="6" id="KW-0547">Nucleotide-binding</keyword>
<evidence type="ECO:0000256" key="11">
    <source>
        <dbReference type="SAM" id="MobiDB-lite"/>
    </source>
</evidence>
<dbReference type="Gene3D" id="3.30.470.30">
    <property type="entry name" value="DNA ligase/mRNA capping enzyme"/>
    <property type="match status" value="1"/>
</dbReference>
<dbReference type="InterPro" id="IPR001339">
    <property type="entry name" value="mRNA_cap_enzyme_adenylation"/>
</dbReference>
<dbReference type="Gene3D" id="2.40.50.140">
    <property type="entry name" value="Nucleic acid-binding proteins"/>
    <property type="match status" value="1"/>
</dbReference>
<dbReference type="EMBL" id="BAABUK010000022">
    <property type="protein sequence ID" value="GAA5814725.1"/>
    <property type="molecule type" value="Genomic_DNA"/>
</dbReference>
<dbReference type="PANTHER" id="PTHR10367:SF17">
    <property type="entry name" value="MRNA-CAPPING ENZYME"/>
    <property type="match status" value="1"/>
</dbReference>
<feature type="region of interest" description="Disordered" evidence="11">
    <location>
        <begin position="513"/>
        <end position="677"/>
    </location>
</feature>
<feature type="compositionally biased region" description="Low complexity" evidence="11">
    <location>
        <begin position="563"/>
        <end position="587"/>
    </location>
</feature>
<dbReference type="CDD" id="cd07895">
    <property type="entry name" value="Adenylation_mRNA_capping"/>
    <property type="match status" value="1"/>
</dbReference>
<feature type="compositionally biased region" description="Low complexity" evidence="11">
    <location>
        <begin position="388"/>
        <end position="401"/>
    </location>
</feature>
<feature type="compositionally biased region" description="Polar residues" evidence="11">
    <location>
        <begin position="402"/>
        <end position="423"/>
    </location>
</feature>
<keyword evidence="8" id="KW-0342">GTP-binding</keyword>
<comment type="subcellular location">
    <subcellularLocation>
        <location evidence="1">Nucleus</location>
    </subcellularLocation>
</comment>
<evidence type="ECO:0000256" key="2">
    <source>
        <dbReference type="ARBA" id="ARBA00012475"/>
    </source>
</evidence>
<dbReference type="Pfam" id="PF03919">
    <property type="entry name" value="mRNA_cap_C"/>
    <property type="match status" value="1"/>
</dbReference>
<dbReference type="Pfam" id="PF01331">
    <property type="entry name" value="mRNA_cap_enzyme"/>
    <property type="match status" value="1"/>
</dbReference>
<evidence type="ECO:0000256" key="5">
    <source>
        <dbReference type="ARBA" id="ARBA00022695"/>
    </source>
</evidence>
<feature type="compositionally biased region" description="Pro residues" evidence="11">
    <location>
        <begin position="544"/>
        <end position="555"/>
    </location>
</feature>